<feature type="transmembrane region" description="Helical" evidence="2">
    <location>
        <begin position="50"/>
        <end position="72"/>
    </location>
</feature>
<reference evidence="3 4" key="1">
    <citation type="submission" date="2019-02" db="EMBL/GenBank/DDBJ databases">
        <title>Deep-cultivation of Planctomycetes and their phenomic and genomic characterization uncovers novel biology.</title>
        <authorList>
            <person name="Wiegand S."/>
            <person name="Jogler M."/>
            <person name="Boedeker C."/>
            <person name="Pinto D."/>
            <person name="Vollmers J."/>
            <person name="Rivas-Marin E."/>
            <person name="Kohn T."/>
            <person name="Peeters S.H."/>
            <person name="Heuer A."/>
            <person name="Rast P."/>
            <person name="Oberbeckmann S."/>
            <person name="Bunk B."/>
            <person name="Jeske O."/>
            <person name="Meyerdierks A."/>
            <person name="Storesund J.E."/>
            <person name="Kallscheuer N."/>
            <person name="Luecker S."/>
            <person name="Lage O.M."/>
            <person name="Pohl T."/>
            <person name="Merkel B.J."/>
            <person name="Hornburger P."/>
            <person name="Mueller R.-W."/>
            <person name="Bruemmer F."/>
            <person name="Labrenz M."/>
            <person name="Spormann A.M."/>
            <person name="Op den Camp H."/>
            <person name="Overmann J."/>
            <person name="Amann R."/>
            <person name="Jetten M.S.M."/>
            <person name="Mascher T."/>
            <person name="Medema M.H."/>
            <person name="Devos D.P."/>
            <person name="Kaster A.-K."/>
            <person name="Ovreas L."/>
            <person name="Rohde M."/>
            <person name="Galperin M.Y."/>
            <person name="Jogler C."/>
        </authorList>
    </citation>
    <scope>NUCLEOTIDE SEQUENCE [LARGE SCALE GENOMIC DNA]</scope>
    <source>
        <strain evidence="3 4">Pan216</strain>
    </source>
</reference>
<feature type="compositionally biased region" description="Gly residues" evidence="1">
    <location>
        <begin position="410"/>
        <end position="432"/>
    </location>
</feature>
<feature type="compositionally biased region" description="Gly residues" evidence="1">
    <location>
        <begin position="346"/>
        <end position="355"/>
    </location>
</feature>
<dbReference type="OrthoDB" id="213240at2"/>
<evidence type="ECO:0000313" key="4">
    <source>
        <dbReference type="Proteomes" id="UP000317093"/>
    </source>
</evidence>
<keyword evidence="2" id="KW-0472">Membrane</keyword>
<dbReference type="AlphaFoldDB" id="A0A518B3E4"/>
<keyword evidence="2" id="KW-0812">Transmembrane</keyword>
<protein>
    <recommendedName>
        <fullName evidence="5">PepSY-associated TM helix</fullName>
    </recommendedName>
</protein>
<feature type="compositionally biased region" description="Gly residues" evidence="1">
    <location>
        <begin position="364"/>
        <end position="379"/>
    </location>
</feature>
<feature type="region of interest" description="Disordered" evidence="1">
    <location>
        <begin position="1"/>
        <end position="33"/>
    </location>
</feature>
<feature type="region of interest" description="Disordered" evidence="1">
    <location>
        <begin position="339"/>
        <end position="478"/>
    </location>
</feature>
<evidence type="ECO:0000256" key="2">
    <source>
        <dbReference type="SAM" id="Phobius"/>
    </source>
</evidence>
<accession>A0A518B3E4</accession>
<evidence type="ECO:0000256" key="1">
    <source>
        <dbReference type="SAM" id="MobiDB-lite"/>
    </source>
</evidence>
<dbReference type="KEGG" id="knv:Pan216_23560"/>
<evidence type="ECO:0008006" key="5">
    <source>
        <dbReference type="Google" id="ProtNLM"/>
    </source>
</evidence>
<feature type="transmembrane region" description="Helical" evidence="2">
    <location>
        <begin position="313"/>
        <end position="333"/>
    </location>
</feature>
<proteinExistence type="predicted"/>
<organism evidence="3 4">
    <name type="scientific">Kolteria novifilia</name>
    <dbReference type="NCBI Taxonomy" id="2527975"/>
    <lineage>
        <taxon>Bacteria</taxon>
        <taxon>Pseudomonadati</taxon>
        <taxon>Planctomycetota</taxon>
        <taxon>Planctomycetia</taxon>
        <taxon>Kolteriales</taxon>
        <taxon>Kolteriaceae</taxon>
        <taxon>Kolteria</taxon>
    </lineage>
</organism>
<keyword evidence="2" id="KW-1133">Transmembrane helix</keyword>
<evidence type="ECO:0000313" key="3">
    <source>
        <dbReference type="EMBL" id="QDU61495.1"/>
    </source>
</evidence>
<sequence>MATITDSDTQADFEAPSETATQPAAKRPIPKKKSALSKGWKSSMMLIRRVHLYSGLFMFPWVLLYGLTGMFFNHPRWFTGGEVRTFQAEAVAGGALAQMPTAQSMAEAVVAAINETTGEGGKPRVVLTSDRTPEYSGFLTFNVQADKSSHIVTVDPVTGHGQVRTTIVGEQETPLEPKPTPLADVRRVELETNTMAAAQSAVPQVLSELGLPSGEAPPPRRAPSLLFSAMVDDEPVALTYNMGNGAISAQHEDAESPYTVRSLMTRLHLSRGYSPHWNVKWLWAVLVDGMFLSMVFWGLSGVLMWWQIKRTRWLGGGFLLASLALTVVLVAGMHDSLSASGRRGRGAGGGGGAAARGGAAAQRAGGGGQRQGAGGGHQHGGAEGEQRQVGGADATPAEGDGGRRGVRAQGQGGRGRGGFGGGQGGRRGGGENGAASEEGGRRGRGGMGGGFGGRGRGRRGQGEMADDAGGDAQGRGGR</sequence>
<keyword evidence="4" id="KW-1185">Reference proteome</keyword>
<gene>
    <name evidence="3" type="ORF">Pan216_23560</name>
</gene>
<dbReference type="EMBL" id="CP036279">
    <property type="protein sequence ID" value="QDU61495.1"/>
    <property type="molecule type" value="Genomic_DNA"/>
</dbReference>
<feature type="transmembrane region" description="Helical" evidence="2">
    <location>
        <begin position="281"/>
        <end position="306"/>
    </location>
</feature>
<dbReference type="Proteomes" id="UP000317093">
    <property type="component" value="Chromosome"/>
</dbReference>
<feature type="compositionally biased region" description="Gly residues" evidence="1">
    <location>
        <begin position="445"/>
        <end position="454"/>
    </location>
</feature>
<feature type="compositionally biased region" description="Polar residues" evidence="1">
    <location>
        <begin position="1"/>
        <end position="10"/>
    </location>
</feature>
<name>A0A518B3E4_9BACT</name>